<feature type="domain" description="Reverse transcriptase Ty1/copia-type" evidence="6">
    <location>
        <begin position="454"/>
        <end position="697"/>
    </location>
</feature>
<dbReference type="SUPFAM" id="SSF53098">
    <property type="entry name" value="Ribonuclease H-like"/>
    <property type="match status" value="1"/>
</dbReference>
<dbReference type="Pfam" id="PF23282">
    <property type="entry name" value="WHD_ROQ1"/>
    <property type="match status" value="1"/>
</dbReference>
<dbReference type="InterPro" id="IPR027417">
    <property type="entry name" value="P-loop_NTPase"/>
</dbReference>
<feature type="domain" description="GAG-pre-integrase" evidence="7">
    <location>
        <begin position="144"/>
        <end position="211"/>
    </location>
</feature>
<dbReference type="SUPFAM" id="SSF52540">
    <property type="entry name" value="P-loop containing nucleoside triphosphate hydrolases"/>
    <property type="match status" value="1"/>
</dbReference>
<dbReference type="InterPro" id="IPR058192">
    <property type="entry name" value="WHD_ROQ1-like"/>
</dbReference>
<dbReference type="Proteomes" id="UP001151760">
    <property type="component" value="Unassembled WGS sequence"/>
</dbReference>
<dbReference type="PANTHER" id="PTHR11017:SF573">
    <property type="entry name" value="ADP-RIBOSYL CYCLASE_CYCLIC ADP-RIBOSE HYDROLASE"/>
    <property type="match status" value="1"/>
</dbReference>
<dbReference type="InterPro" id="IPR032675">
    <property type="entry name" value="LRR_dom_sf"/>
</dbReference>
<comment type="caution">
    <text evidence="10">The sequence shown here is derived from an EMBL/GenBank/DDBJ whole genome shotgun (WGS) entry which is preliminary data.</text>
</comment>
<evidence type="ECO:0000259" key="7">
    <source>
        <dbReference type="Pfam" id="PF13976"/>
    </source>
</evidence>
<dbReference type="InterPro" id="IPR012337">
    <property type="entry name" value="RNaseH-like_sf"/>
</dbReference>
<evidence type="ECO:0000259" key="5">
    <source>
        <dbReference type="Pfam" id="PF00931"/>
    </source>
</evidence>
<reference evidence="10" key="2">
    <citation type="submission" date="2022-01" db="EMBL/GenBank/DDBJ databases">
        <authorList>
            <person name="Yamashiro T."/>
            <person name="Shiraishi A."/>
            <person name="Satake H."/>
            <person name="Nakayama K."/>
        </authorList>
    </citation>
    <scope>NUCLEOTIDE SEQUENCE</scope>
</reference>
<dbReference type="Pfam" id="PF00931">
    <property type="entry name" value="NB-ARC"/>
    <property type="match status" value="1"/>
</dbReference>
<evidence type="ECO:0000256" key="4">
    <source>
        <dbReference type="SAM" id="MobiDB-lite"/>
    </source>
</evidence>
<reference evidence="10" key="1">
    <citation type="journal article" date="2022" name="Int. J. Mol. Sci.">
        <title>Draft Genome of Tanacetum Coccineum: Genomic Comparison of Closely Related Tanacetum-Family Plants.</title>
        <authorList>
            <person name="Yamashiro T."/>
            <person name="Shiraishi A."/>
            <person name="Nakayama K."/>
            <person name="Satake H."/>
        </authorList>
    </citation>
    <scope>NUCLEOTIDE SEQUENCE</scope>
</reference>
<evidence type="ECO:0000256" key="1">
    <source>
        <dbReference type="ARBA" id="ARBA00022614"/>
    </source>
</evidence>
<proteinExistence type="predicted"/>
<dbReference type="PANTHER" id="PTHR11017">
    <property type="entry name" value="LEUCINE-RICH REPEAT-CONTAINING PROTEIN"/>
    <property type="match status" value="1"/>
</dbReference>
<feature type="domain" description="Retrovirus-related Pol polyprotein from transposon TNT 1-94-like beta-barrel" evidence="8">
    <location>
        <begin position="37"/>
        <end position="112"/>
    </location>
</feature>
<feature type="domain" description="NB-ARC" evidence="5">
    <location>
        <begin position="967"/>
        <end position="1050"/>
    </location>
</feature>
<dbReference type="CDD" id="cd09272">
    <property type="entry name" value="RNase_HI_RT_Ty1"/>
    <property type="match status" value="1"/>
</dbReference>
<organism evidence="10 11">
    <name type="scientific">Tanacetum coccineum</name>
    <dbReference type="NCBI Taxonomy" id="301880"/>
    <lineage>
        <taxon>Eukaryota</taxon>
        <taxon>Viridiplantae</taxon>
        <taxon>Streptophyta</taxon>
        <taxon>Embryophyta</taxon>
        <taxon>Tracheophyta</taxon>
        <taxon>Spermatophyta</taxon>
        <taxon>Magnoliopsida</taxon>
        <taxon>eudicotyledons</taxon>
        <taxon>Gunneridae</taxon>
        <taxon>Pentapetalae</taxon>
        <taxon>asterids</taxon>
        <taxon>campanulids</taxon>
        <taxon>Asterales</taxon>
        <taxon>Asteraceae</taxon>
        <taxon>Asteroideae</taxon>
        <taxon>Anthemideae</taxon>
        <taxon>Anthemidinae</taxon>
        <taxon>Tanacetum</taxon>
    </lineage>
</organism>
<feature type="compositionally biased region" description="Basic and acidic residues" evidence="4">
    <location>
        <begin position="325"/>
        <end position="346"/>
    </location>
</feature>
<dbReference type="InterPro" id="IPR025724">
    <property type="entry name" value="GAG-pre-integrase_dom"/>
</dbReference>
<dbReference type="SUPFAM" id="SSF52058">
    <property type="entry name" value="L domain-like"/>
    <property type="match status" value="1"/>
</dbReference>
<feature type="domain" description="Disease resistance protein Roq1-like winged-helix" evidence="9">
    <location>
        <begin position="1118"/>
        <end position="1188"/>
    </location>
</feature>
<dbReference type="Gene3D" id="3.40.50.300">
    <property type="entry name" value="P-loop containing nucleotide triphosphate hydrolases"/>
    <property type="match status" value="1"/>
</dbReference>
<sequence length="1548" mass="176473">MNIKGSFFNGSVKINLNFKRFFNGNTDFVAGNISLGWIVDSGANQQMTVSAKILVNVVDIYNLGLTVGYPNETQALITKIGDLKINNNITLYDVLVVPEYTISLLSVHKLSRDNKLFVGFNENNCYIRDLKANKTVGIGRQFNGLYLFDVDNACKIVSNYSNSSCFISKILWHQRLGHPVDLVLDALKSSLNLDSHSTSDHLCDTCNKAKQTREPFPLSDHKSSKIGKDDVYDSINGIAERKHRHLLNVARYLMFHEGLPLYLWSECVLTAVYIINKIPSSVLSGKSPYYFVYGHDPSLSHFRVFGCLCYATILNNQDKFSSRSERFKSQKKIDKENPRSPNDEGRVSSNDDGTELSPDNNQEFNSDVEELPVNTLRRSSRQTKLPSSLNDFIIEGKVKYGVERVVSYANLNHENSCFASSLNKSIEPTCYEEAVLDSNWIDAMNAEIEALNENHTWVITNLPPGRKAIGNKWIFEIKYKSSGDIDRYKARLVVKGFNQKEGIDFDETFSPVVKMSTVRCVIALSVTNNWPLFQLDFNNAFLYGDLDEDIYMTIPKGFASKDNKNKACKLVKSLYGLKQAPRKWNEKHVTILKENDFVQSANDHSFFTKSKDNKFIALLVYVDDIVATGNCVKEIDNFKAFLKSKFKIKDLGHLKYFLGIEVIKTDKDLCLSQRKYCLELLKEYGLLGCKPVSTPMEPNSVLSYTPSKDDPLLDNITGYQKLLGKLIYLTHTRPDIAYSVHCLAQYMHSPLKSHLNCALNVLRYLKNAPGKGIRYKYPGDMNSLCGYSDADWAKCLKTIKSVTEAEYRSLSSAAYEIFWIQKLLLDLKTKVTLPIDLHCDNKCALQLAINPVFHERSKHFEIDVHFIREKIAKGLLNTKKIFYLRFLLFHCTYVQRLQAFRDDNELPKGEEISPHLYKATIEESRTQTRSYAEAFAKHELLNSTGVEKWKEARQTYLDGISRTSQMGAMVIKQRLSCKPVLLVLDDVDDHEQLEALAGSPTWFCQGSLIIFTGKDKLLLRSHRVDEIHDMDFLDEDQSLELFCSFAFEGENPSTRFKEVSNKVVKYVQGHPLALKVWGRFLYGKTVGQWVSELDRLKLHPNEKIQSLLRLSYDGLNLHQQNILLDIACIFIGENSDFVTSILDGCNFFADTNMRVLVDKSLITISNNMSLQMHDLIQAMARAIVREESIMPGKQRRLLISSNVYDISGQHKVAITEAVEVLVLSLEKFSQKVHIDANDFAHMKKLRILKIYQEEKVYEQKLKLKGHNVIFSGNFNYLSNELSLFYWHGYPFKYLPSNFYPENIVAIDLCYSNVKDFWTAPNCFRRLKVMKLRVEIDALQVLNLMGCLKVDQLPQALGQIKSLTKLHVDRTTITQLPSFVSSLINLESLSFGGQRRIQPRWWTSITGPFGLLSKQQHPQISLSLVGLHMLKYLNLSYCNLLEVSESIGGLSCLVKLHLEGNNFTSLPGSLSQLSSLKWLNVDGCKKLEVLPELPPGLYRIHASDCTSLREVSGSSKDPFRFRNNHFRNCPNLFKNATIDSRPYCTSWSW</sequence>
<evidence type="ECO:0000259" key="8">
    <source>
        <dbReference type="Pfam" id="PF22936"/>
    </source>
</evidence>
<dbReference type="InterPro" id="IPR043502">
    <property type="entry name" value="DNA/RNA_pol_sf"/>
</dbReference>
<evidence type="ECO:0000313" key="10">
    <source>
        <dbReference type="EMBL" id="GJS78106.1"/>
    </source>
</evidence>
<dbReference type="InterPro" id="IPR042197">
    <property type="entry name" value="Apaf_helical"/>
</dbReference>
<evidence type="ECO:0000313" key="11">
    <source>
        <dbReference type="Proteomes" id="UP001151760"/>
    </source>
</evidence>
<keyword evidence="3" id="KW-0378">Hydrolase</keyword>
<keyword evidence="3" id="KW-0645">Protease</keyword>
<name>A0ABQ4YM80_9ASTR</name>
<dbReference type="PRINTS" id="PR00364">
    <property type="entry name" value="DISEASERSIST"/>
</dbReference>
<dbReference type="InterPro" id="IPR002182">
    <property type="entry name" value="NB-ARC"/>
</dbReference>
<dbReference type="Pfam" id="PF22936">
    <property type="entry name" value="Pol_BBD"/>
    <property type="match status" value="1"/>
</dbReference>
<dbReference type="InterPro" id="IPR036397">
    <property type="entry name" value="RNaseH_sf"/>
</dbReference>
<keyword evidence="3" id="KW-0064">Aspartyl protease</keyword>
<accession>A0ABQ4YM80</accession>
<feature type="region of interest" description="Disordered" evidence="4">
    <location>
        <begin position="325"/>
        <end position="382"/>
    </location>
</feature>
<evidence type="ECO:0000256" key="2">
    <source>
        <dbReference type="ARBA" id="ARBA00022737"/>
    </source>
</evidence>
<dbReference type="SUPFAM" id="SSF56672">
    <property type="entry name" value="DNA/RNA polymerases"/>
    <property type="match status" value="1"/>
</dbReference>
<dbReference type="InterPro" id="IPR013103">
    <property type="entry name" value="RVT_2"/>
</dbReference>
<dbReference type="EMBL" id="BQNB010010500">
    <property type="protein sequence ID" value="GJS78106.1"/>
    <property type="molecule type" value="Genomic_DNA"/>
</dbReference>
<evidence type="ECO:0000259" key="6">
    <source>
        <dbReference type="Pfam" id="PF07727"/>
    </source>
</evidence>
<dbReference type="Gene3D" id="3.30.420.10">
    <property type="entry name" value="Ribonuclease H-like superfamily/Ribonuclease H"/>
    <property type="match status" value="1"/>
</dbReference>
<dbReference type="InterPro" id="IPR054722">
    <property type="entry name" value="PolX-like_BBD"/>
</dbReference>
<keyword evidence="1" id="KW-0433">Leucine-rich repeat</keyword>
<evidence type="ECO:0000259" key="9">
    <source>
        <dbReference type="Pfam" id="PF23282"/>
    </source>
</evidence>
<evidence type="ECO:0000256" key="3">
    <source>
        <dbReference type="ARBA" id="ARBA00022750"/>
    </source>
</evidence>
<dbReference type="Pfam" id="PF07727">
    <property type="entry name" value="RVT_2"/>
    <property type="match status" value="1"/>
</dbReference>
<feature type="compositionally biased region" description="Polar residues" evidence="4">
    <location>
        <begin position="347"/>
        <end position="365"/>
    </location>
</feature>
<keyword evidence="11" id="KW-1185">Reference proteome</keyword>
<keyword evidence="2" id="KW-0677">Repeat</keyword>
<dbReference type="Pfam" id="PF13976">
    <property type="entry name" value="gag_pre-integrs"/>
    <property type="match status" value="1"/>
</dbReference>
<dbReference type="InterPro" id="IPR044974">
    <property type="entry name" value="Disease_R_plants"/>
</dbReference>
<protein>
    <submittedName>
        <fullName evidence="10">NB-ARC domains-containing protein</fullName>
    </submittedName>
</protein>
<dbReference type="Gene3D" id="3.80.10.10">
    <property type="entry name" value="Ribonuclease Inhibitor"/>
    <property type="match status" value="1"/>
</dbReference>
<gene>
    <name evidence="10" type="ORF">Tco_0727987</name>
</gene>
<dbReference type="Gene3D" id="1.10.8.430">
    <property type="entry name" value="Helical domain of apoptotic protease-activating factors"/>
    <property type="match status" value="1"/>
</dbReference>